<gene>
    <name evidence="6" type="ORF">A2988_04900</name>
</gene>
<keyword evidence="2 6" id="KW-0489">Methyltransferase</keyword>
<dbReference type="Pfam" id="PF01555">
    <property type="entry name" value="N6_N4_Mtase"/>
    <property type="match status" value="1"/>
</dbReference>
<dbReference type="InterPro" id="IPR001091">
    <property type="entry name" value="RM_Methyltransferase"/>
</dbReference>
<dbReference type="InterPro" id="IPR029063">
    <property type="entry name" value="SAM-dependent_MTases_sf"/>
</dbReference>
<organism evidence="6 7">
    <name type="scientific">Candidatus Azambacteria bacterium RIFCSPLOWO2_01_FULL_46_25</name>
    <dbReference type="NCBI Taxonomy" id="1797298"/>
    <lineage>
        <taxon>Bacteria</taxon>
        <taxon>Candidatus Azamiibacteriota</taxon>
    </lineage>
</organism>
<comment type="similarity">
    <text evidence="1 4">Belongs to the N(4)/N(6)-methyltransferase family.</text>
</comment>
<dbReference type="PANTHER" id="PTHR13370">
    <property type="entry name" value="RNA METHYLASE-RELATED"/>
    <property type="match status" value="1"/>
</dbReference>
<dbReference type="PROSITE" id="PS00092">
    <property type="entry name" value="N6_MTASE"/>
    <property type="match status" value="1"/>
</dbReference>
<dbReference type="GO" id="GO:0032259">
    <property type="term" value="P:methylation"/>
    <property type="evidence" value="ECO:0007669"/>
    <property type="project" value="UniProtKB-KW"/>
</dbReference>
<evidence type="ECO:0000256" key="3">
    <source>
        <dbReference type="ARBA" id="ARBA00022679"/>
    </source>
</evidence>
<dbReference type="Gene3D" id="3.40.50.150">
    <property type="entry name" value="Vaccinia Virus protein VP39"/>
    <property type="match status" value="1"/>
</dbReference>
<evidence type="ECO:0000256" key="1">
    <source>
        <dbReference type="ARBA" id="ARBA00006594"/>
    </source>
</evidence>
<dbReference type="Proteomes" id="UP000176650">
    <property type="component" value="Unassembled WGS sequence"/>
</dbReference>
<dbReference type="GO" id="GO:0005737">
    <property type="term" value="C:cytoplasm"/>
    <property type="evidence" value="ECO:0007669"/>
    <property type="project" value="TreeGrafter"/>
</dbReference>
<evidence type="ECO:0000256" key="4">
    <source>
        <dbReference type="RuleBase" id="RU362026"/>
    </source>
</evidence>
<dbReference type="InterPro" id="IPR002941">
    <property type="entry name" value="DNA_methylase_N4/N6"/>
</dbReference>
<dbReference type="AlphaFoldDB" id="A0A1F5BW25"/>
<dbReference type="SUPFAM" id="SSF53335">
    <property type="entry name" value="S-adenosyl-L-methionine-dependent methyltransferases"/>
    <property type="match status" value="1"/>
</dbReference>
<proteinExistence type="inferred from homology"/>
<dbReference type="STRING" id="1797298.A2988_04900"/>
<dbReference type="EC" id="2.1.1.-" evidence="4"/>
<evidence type="ECO:0000313" key="6">
    <source>
        <dbReference type="EMBL" id="OGD34801.1"/>
    </source>
</evidence>
<accession>A0A1F5BW25</accession>
<comment type="caution">
    <text evidence="6">The sequence shown here is derived from an EMBL/GenBank/DDBJ whole genome shotgun (WGS) entry which is preliminary data.</text>
</comment>
<evidence type="ECO:0000259" key="5">
    <source>
        <dbReference type="Pfam" id="PF01555"/>
    </source>
</evidence>
<dbReference type="PRINTS" id="PR00508">
    <property type="entry name" value="S21N4MTFRASE"/>
</dbReference>
<reference evidence="6 7" key="1">
    <citation type="journal article" date="2016" name="Nat. Commun.">
        <title>Thousands of microbial genomes shed light on interconnected biogeochemical processes in an aquifer system.</title>
        <authorList>
            <person name="Anantharaman K."/>
            <person name="Brown C.T."/>
            <person name="Hug L.A."/>
            <person name="Sharon I."/>
            <person name="Castelle C.J."/>
            <person name="Probst A.J."/>
            <person name="Thomas B.C."/>
            <person name="Singh A."/>
            <person name="Wilkins M.J."/>
            <person name="Karaoz U."/>
            <person name="Brodie E.L."/>
            <person name="Williams K.H."/>
            <person name="Hubbard S.S."/>
            <person name="Banfield J.F."/>
        </authorList>
    </citation>
    <scope>NUCLEOTIDE SEQUENCE [LARGE SCALE GENOMIC DNA]</scope>
</reference>
<feature type="domain" description="DNA methylase N-4/N-6" evidence="5">
    <location>
        <begin position="56"/>
        <end position="351"/>
    </location>
</feature>
<dbReference type="EMBL" id="MEYS01000001">
    <property type="protein sequence ID" value="OGD34801.1"/>
    <property type="molecule type" value="Genomic_DNA"/>
</dbReference>
<protein>
    <recommendedName>
        <fullName evidence="4">Methyltransferase</fullName>
        <ecNumber evidence="4">2.1.1.-</ecNumber>
    </recommendedName>
</protein>
<dbReference type="CDD" id="cd02440">
    <property type="entry name" value="AdoMet_MTases"/>
    <property type="match status" value="1"/>
</dbReference>
<dbReference type="PANTHER" id="PTHR13370:SF3">
    <property type="entry name" value="TRNA (GUANINE(10)-N2)-METHYLTRANSFERASE HOMOLOG"/>
    <property type="match status" value="1"/>
</dbReference>
<dbReference type="GO" id="GO:0008170">
    <property type="term" value="F:N-methyltransferase activity"/>
    <property type="evidence" value="ECO:0007669"/>
    <property type="project" value="InterPro"/>
</dbReference>
<dbReference type="InterPro" id="IPR002052">
    <property type="entry name" value="DNA_methylase_N6_adenine_CS"/>
</dbReference>
<evidence type="ECO:0000313" key="7">
    <source>
        <dbReference type="Proteomes" id="UP000176650"/>
    </source>
</evidence>
<name>A0A1F5BW25_9BACT</name>
<sequence length="401" mass="45973">MLLYYPNKKQESEILNAGKAKLKAVSGKGLKNKLVQGDNLGILKSLLDDYNLAGKVDLIYIDPPFATNGHFKIGEERANTISSSDDDQIAYSDILLGADFLEFLRERLILLRELMSDCGSIYLHIDYKIGHYVKLIMDEIFGIKNFRNDITRIKCNPKNFQRKAYGNTKDLILFYSKSENPIWNDPKVPFSDEDIERLFKKVDKDSRKYATIPLHAPGETVNGNTGKEWRGVKPPKGRHWRSDPAVLEEWDKQGLIEWSANGVPRKKIFIDERNGKKMQDIWEFKDPQYPNYPTEKNIDLLKFIIGASSHKGSLVLDCFCGSGTTLLAAQELDRNWIGIDKSEHAIRVAKKRLLAIPVNLFSKVDFEFLRETTDSEKRVEKYATKIKMGIFPKKEKIHSVI</sequence>
<dbReference type="GO" id="GO:0003677">
    <property type="term" value="F:DNA binding"/>
    <property type="evidence" value="ECO:0007669"/>
    <property type="project" value="InterPro"/>
</dbReference>
<keyword evidence="3 6" id="KW-0808">Transferase</keyword>
<evidence type="ECO:0000256" key="2">
    <source>
        <dbReference type="ARBA" id="ARBA00022603"/>
    </source>
</evidence>